<name>A0A2T0JYT6_9ACTN</name>
<evidence type="ECO:0000313" key="1">
    <source>
        <dbReference type="EMBL" id="PRX13832.1"/>
    </source>
</evidence>
<proteinExistence type="predicted"/>
<organism evidence="1 2">
    <name type="scientific">Actinoplanes italicus</name>
    <dbReference type="NCBI Taxonomy" id="113567"/>
    <lineage>
        <taxon>Bacteria</taxon>
        <taxon>Bacillati</taxon>
        <taxon>Actinomycetota</taxon>
        <taxon>Actinomycetes</taxon>
        <taxon>Micromonosporales</taxon>
        <taxon>Micromonosporaceae</taxon>
        <taxon>Actinoplanes</taxon>
    </lineage>
</organism>
<dbReference type="AlphaFoldDB" id="A0A2T0JYT6"/>
<gene>
    <name evidence="1" type="ORF">CLV67_12421</name>
</gene>
<sequence>MHVMPLHRLAGADDWAWVTSADESRGVPDVPPPPVLLPTAAQVVDALRTGGGHGSAWFRVPGLELPDCPPQCTRVGCLGEVTLHTADRPAAVTTSDDRVASVGFRGPEPATVLCVVRELTVVGGAQLICDDAADTVFVVWPGEPLDDLTTSWPW</sequence>
<reference evidence="1 2" key="1">
    <citation type="submission" date="2018-03" db="EMBL/GenBank/DDBJ databases">
        <title>Genomic Encyclopedia of Archaeal and Bacterial Type Strains, Phase II (KMG-II): from individual species to whole genera.</title>
        <authorList>
            <person name="Goeker M."/>
        </authorList>
    </citation>
    <scope>NUCLEOTIDE SEQUENCE [LARGE SCALE GENOMIC DNA]</scope>
    <source>
        <strain evidence="1 2">DSM 43146</strain>
    </source>
</reference>
<accession>A0A2T0JYT6</accession>
<protein>
    <submittedName>
        <fullName evidence="1">Uncharacterized protein</fullName>
    </submittedName>
</protein>
<dbReference type="EMBL" id="PVMZ01000024">
    <property type="protein sequence ID" value="PRX13832.1"/>
    <property type="molecule type" value="Genomic_DNA"/>
</dbReference>
<dbReference type="Proteomes" id="UP000239415">
    <property type="component" value="Unassembled WGS sequence"/>
</dbReference>
<comment type="caution">
    <text evidence="1">The sequence shown here is derived from an EMBL/GenBank/DDBJ whole genome shotgun (WGS) entry which is preliminary data.</text>
</comment>
<keyword evidence="2" id="KW-1185">Reference proteome</keyword>
<evidence type="ECO:0000313" key="2">
    <source>
        <dbReference type="Proteomes" id="UP000239415"/>
    </source>
</evidence>